<dbReference type="GO" id="GO:0005524">
    <property type="term" value="F:ATP binding"/>
    <property type="evidence" value="ECO:0007669"/>
    <property type="project" value="UniProtKB-KW"/>
</dbReference>
<name>A0A813W480_ADIRI</name>
<dbReference type="Gene3D" id="1.20.1280.50">
    <property type="match status" value="1"/>
</dbReference>
<evidence type="ECO:0000256" key="5">
    <source>
        <dbReference type="ARBA" id="ARBA00022840"/>
    </source>
</evidence>
<dbReference type="InterPro" id="IPR036047">
    <property type="entry name" value="F-box-like_dom_sf"/>
</dbReference>
<feature type="domain" description="UBC core" evidence="7">
    <location>
        <begin position="413"/>
        <end position="559"/>
    </location>
</feature>
<dbReference type="GO" id="GO:0061631">
    <property type="term" value="F:ubiquitin conjugating enzyme activity"/>
    <property type="evidence" value="ECO:0007669"/>
    <property type="project" value="UniProtKB-EC"/>
</dbReference>
<sequence length="570" mass="65536">MSDILLFRSKNPSIQSKFIGQLEREFANLARLLYTTDVSSSVLEQECLPYIAKNILFKHPLQEGNGKERYKFIMKGFHNMFHCIFDKSQLNVKLNDDGKTGRCIIDSVVNLKQFSWLYTYPLRSIIIFEFRLLNTQSIEEPQFEIFRHEEMWSLADLIDAIPAIGWFYKNIFHDLISETVMNNVDEFPSCFYCAGYYTRCFGDPICRICHAFIYPYEIDQQQEPNVCEDKGEADDSGNEDTDDGYACASGSSRSTKKSLATSVTTTNTDSSAQATTSNTSVVSAASNNRRNDLLNELLLELTAANVIWNDHTSYLSQLPPEVMLTIMKCMDDLSIYALAKASNRWKQLVDSTVDWRQFIRTRWPLFPLSDDDDQKTNLSRIYDQLIRSSSCFICLNDTGIRFESNGQMQPTLWRHRRLQSEIRALRDDPPDGIRAEPLDSSCCHWHASIWGPSASPYEGGVFYLYLHIPQSYPMIPPVVRFITKIFHPNINIHGDIGLDSFGSNWSLALTISKVLISVQSLLSDPYAHICMNRQAADLYTNNREQYEQKARQWTWAYAMHDYINGDEIEI</sequence>
<feature type="domain" description="F-box" evidence="8">
    <location>
        <begin position="312"/>
        <end position="358"/>
    </location>
</feature>
<dbReference type="PROSITE" id="PS50127">
    <property type="entry name" value="UBC_2"/>
    <property type="match status" value="1"/>
</dbReference>
<keyword evidence="3" id="KW-0547">Nucleotide-binding</keyword>
<dbReference type="SMART" id="SM00256">
    <property type="entry name" value="FBOX"/>
    <property type="match status" value="1"/>
</dbReference>
<dbReference type="Gene3D" id="3.10.110.10">
    <property type="entry name" value="Ubiquitin Conjugating Enzyme"/>
    <property type="match status" value="1"/>
</dbReference>
<dbReference type="FunFam" id="3.10.110.10:FF:000060">
    <property type="entry name" value="Ubiquitin conjugating enzyme (UbcB)"/>
    <property type="match status" value="1"/>
</dbReference>
<dbReference type="PROSITE" id="PS50181">
    <property type="entry name" value="FBOX"/>
    <property type="match status" value="1"/>
</dbReference>
<reference evidence="9" key="1">
    <citation type="submission" date="2021-02" db="EMBL/GenBank/DDBJ databases">
        <authorList>
            <person name="Nowell W R."/>
        </authorList>
    </citation>
    <scope>NUCLEOTIDE SEQUENCE</scope>
</reference>
<dbReference type="OrthoDB" id="9973183at2759"/>
<evidence type="ECO:0000256" key="3">
    <source>
        <dbReference type="ARBA" id="ARBA00022741"/>
    </source>
</evidence>
<evidence type="ECO:0000256" key="1">
    <source>
        <dbReference type="ARBA" id="ARBA00012486"/>
    </source>
</evidence>
<comment type="caution">
    <text evidence="9">The sequence shown here is derived from an EMBL/GenBank/DDBJ whole genome shotgun (WGS) entry which is preliminary data.</text>
</comment>
<dbReference type="InterPro" id="IPR001810">
    <property type="entry name" value="F-box_dom"/>
</dbReference>
<keyword evidence="2" id="KW-0808">Transferase</keyword>
<gene>
    <name evidence="9" type="ORF">EDS130_LOCUS7244</name>
</gene>
<feature type="compositionally biased region" description="Polar residues" evidence="6">
    <location>
        <begin position="249"/>
        <end position="263"/>
    </location>
</feature>
<keyword evidence="5" id="KW-0067">ATP-binding</keyword>
<evidence type="ECO:0000256" key="6">
    <source>
        <dbReference type="SAM" id="MobiDB-lite"/>
    </source>
</evidence>
<keyword evidence="4" id="KW-0833">Ubl conjugation pathway</keyword>
<dbReference type="CDD" id="cd23826">
    <property type="entry name" value="UEV_Morgue-like"/>
    <property type="match status" value="1"/>
</dbReference>
<evidence type="ECO:0000259" key="7">
    <source>
        <dbReference type="PROSITE" id="PS50127"/>
    </source>
</evidence>
<evidence type="ECO:0000256" key="4">
    <source>
        <dbReference type="ARBA" id="ARBA00022786"/>
    </source>
</evidence>
<dbReference type="Pfam" id="PF00646">
    <property type="entry name" value="F-box"/>
    <property type="match status" value="1"/>
</dbReference>
<accession>A0A813W480</accession>
<dbReference type="Proteomes" id="UP000663852">
    <property type="component" value="Unassembled WGS sequence"/>
</dbReference>
<organism evidence="9 10">
    <name type="scientific">Adineta ricciae</name>
    <name type="common">Rotifer</name>
    <dbReference type="NCBI Taxonomy" id="249248"/>
    <lineage>
        <taxon>Eukaryota</taxon>
        <taxon>Metazoa</taxon>
        <taxon>Spiralia</taxon>
        <taxon>Gnathifera</taxon>
        <taxon>Rotifera</taxon>
        <taxon>Eurotatoria</taxon>
        <taxon>Bdelloidea</taxon>
        <taxon>Adinetida</taxon>
        <taxon>Adinetidae</taxon>
        <taxon>Adineta</taxon>
    </lineage>
</organism>
<dbReference type="InterPro" id="IPR050113">
    <property type="entry name" value="Ub_conjugating_enzyme"/>
</dbReference>
<feature type="region of interest" description="Disordered" evidence="6">
    <location>
        <begin position="226"/>
        <end position="285"/>
    </location>
</feature>
<dbReference type="EC" id="2.3.2.23" evidence="1"/>
<evidence type="ECO:0000313" key="9">
    <source>
        <dbReference type="EMBL" id="CAF0849561.1"/>
    </source>
</evidence>
<dbReference type="SMART" id="SM00212">
    <property type="entry name" value="UBCc"/>
    <property type="match status" value="1"/>
</dbReference>
<dbReference type="SUPFAM" id="SSF81383">
    <property type="entry name" value="F-box domain"/>
    <property type="match status" value="1"/>
</dbReference>
<feature type="compositionally biased region" description="Acidic residues" evidence="6">
    <location>
        <begin position="231"/>
        <end position="243"/>
    </location>
</feature>
<feature type="compositionally biased region" description="Low complexity" evidence="6">
    <location>
        <begin position="264"/>
        <end position="285"/>
    </location>
</feature>
<dbReference type="AlphaFoldDB" id="A0A813W480"/>
<evidence type="ECO:0000313" key="10">
    <source>
        <dbReference type="Proteomes" id="UP000663852"/>
    </source>
</evidence>
<proteinExistence type="predicted"/>
<dbReference type="SUPFAM" id="SSF54495">
    <property type="entry name" value="UBC-like"/>
    <property type="match status" value="1"/>
</dbReference>
<protein>
    <recommendedName>
        <fullName evidence="1">E2 ubiquitin-conjugating enzyme</fullName>
        <ecNumber evidence="1">2.3.2.23</ecNumber>
    </recommendedName>
</protein>
<dbReference type="InterPro" id="IPR016135">
    <property type="entry name" value="UBQ-conjugating_enzyme/RWD"/>
</dbReference>
<dbReference type="Pfam" id="PF00179">
    <property type="entry name" value="UQ_con"/>
    <property type="match status" value="1"/>
</dbReference>
<dbReference type="EMBL" id="CAJNOJ010000022">
    <property type="protein sequence ID" value="CAF0849561.1"/>
    <property type="molecule type" value="Genomic_DNA"/>
</dbReference>
<evidence type="ECO:0000256" key="2">
    <source>
        <dbReference type="ARBA" id="ARBA00022679"/>
    </source>
</evidence>
<evidence type="ECO:0000259" key="8">
    <source>
        <dbReference type="PROSITE" id="PS50181"/>
    </source>
</evidence>
<dbReference type="InterPro" id="IPR000608">
    <property type="entry name" value="UBC"/>
</dbReference>
<dbReference type="PANTHER" id="PTHR24067">
    <property type="entry name" value="UBIQUITIN-CONJUGATING ENZYME E2"/>
    <property type="match status" value="1"/>
</dbReference>